<dbReference type="AlphaFoldDB" id="A0A8J2VZG7"/>
<protein>
    <submittedName>
        <fullName evidence="1">(African queen) hypothetical protein</fullName>
    </submittedName>
</protein>
<comment type="caution">
    <text evidence="1">The sequence shown here is derived from an EMBL/GenBank/DDBJ whole genome shotgun (WGS) entry which is preliminary data.</text>
</comment>
<dbReference type="Proteomes" id="UP000789524">
    <property type="component" value="Unassembled WGS sequence"/>
</dbReference>
<dbReference type="EMBL" id="CAKASE010000046">
    <property type="protein sequence ID" value="CAG9561010.1"/>
    <property type="molecule type" value="Genomic_DNA"/>
</dbReference>
<evidence type="ECO:0000313" key="2">
    <source>
        <dbReference type="Proteomes" id="UP000789524"/>
    </source>
</evidence>
<sequence length="103" mass="11646">MKCLHSKQTPMWDKPLVSIKNKAPLSGLDGCLEHPSDDSSQLSWHMFTTGSALLSPMVITWGALDQYRASLLTATKKDIFVWQIHLWRASVGEVENPFLTYLK</sequence>
<accession>A0A8J2VZG7</accession>
<keyword evidence="2" id="KW-1185">Reference proteome</keyword>
<organism evidence="1 2">
    <name type="scientific">Danaus chrysippus</name>
    <name type="common">African queen</name>
    <dbReference type="NCBI Taxonomy" id="151541"/>
    <lineage>
        <taxon>Eukaryota</taxon>
        <taxon>Metazoa</taxon>
        <taxon>Ecdysozoa</taxon>
        <taxon>Arthropoda</taxon>
        <taxon>Hexapoda</taxon>
        <taxon>Insecta</taxon>
        <taxon>Pterygota</taxon>
        <taxon>Neoptera</taxon>
        <taxon>Endopterygota</taxon>
        <taxon>Lepidoptera</taxon>
        <taxon>Glossata</taxon>
        <taxon>Ditrysia</taxon>
        <taxon>Papilionoidea</taxon>
        <taxon>Nymphalidae</taxon>
        <taxon>Danainae</taxon>
        <taxon>Danaini</taxon>
        <taxon>Danaina</taxon>
        <taxon>Danaus</taxon>
        <taxon>Anosia</taxon>
    </lineage>
</organism>
<gene>
    <name evidence="1" type="ORF">DCHRY22_LOCUS2590</name>
</gene>
<proteinExistence type="predicted"/>
<name>A0A8J2VZG7_9NEOP</name>
<evidence type="ECO:0000313" key="1">
    <source>
        <dbReference type="EMBL" id="CAG9561010.1"/>
    </source>
</evidence>
<reference evidence="1" key="1">
    <citation type="submission" date="2021-09" db="EMBL/GenBank/DDBJ databases">
        <authorList>
            <person name="Martin H S."/>
        </authorList>
    </citation>
    <scope>NUCLEOTIDE SEQUENCE</scope>
</reference>